<keyword evidence="3" id="KW-0285">Flavoprotein</keyword>
<keyword evidence="1" id="KW-0963">Cytoplasm</keyword>
<dbReference type="AlphaFoldDB" id="A0A2M7FXA3"/>
<keyword evidence="8" id="KW-0560">Oxidoreductase</keyword>
<dbReference type="InterPro" id="IPR006076">
    <property type="entry name" value="FAD-dep_OxRdtase"/>
</dbReference>
<sequence>MTAIAIIGAGLAGLGLAHALLEAGVSAQTLEIFESRQPGAGASGLPAALMHPTPGRSLEPKPGYWQAYQFSQHWLNKLQNTNDTPLYQALSLLRPASTAQTLQRFQRSQARLSPELQQHIYPLSAQERADYSLFYHLPENNFMVQPAFQVWMPRLIQTLLHRLQRAGVKLRTEQVLELQPEEGGWRLETEVKRESFAQVILAPGEELPQWFPLLPLERIRGEVLRLRSAAFSKLPAALSSGGYLMPLGGEEALAGPTFYPWHEKREQTWSIAEIKAPLQSYLPEIEQAEVMQIWSGVRTLVRHDREPLVGPVPGSQGLFVFSAFATKGLLQMPWLAQALAQILLHQDADFPQIFHSSRLKQELWQLQTPCR</sequence>
<keyword evidence="6" id="KW-0819">tRNA processing</keyword>
<proteinExistence type="predicted"/>
<evidence type="ECO:0000256" key="4">
    <source>
        <dbReference type="ARBA" id="ARBA00022679"/>
    </source>
</evidence>
<dbReference type="InterPro" id="IPR036188">
    <property type="entry name" value="FAD/NAD-bd_sf"/>
</dbReference>
<dbReference type="GO" id="GO:0008033">
    <property type="term" value="P:tRNA processing"/>
    <property type="evidence" value="ECO:0007669"/>
    <property type="project" value="UniProtKB-KW"/>
</dbReference>
<evidence type="ECO:0000313" key="12">
    <source>
        <dbReference type="Proteomes" id="UP000231019"/>
    </source>
</evidence>
<evidence type="ECO:0000256" key="9">
    <source>
        <dbReference type="ARBA" id="ARBA00023268"/>
    </source>
</evidence>
<dbReference type="Proteomes" id="UP000231019">
    <property type="component" value="Unassembled WGS sequence"/>
</dbReference>
<keyword evidence="2" id="KW-0489">Methyltransferase</keyword>
<keyword evidence="4" id="KW-0808">Transferase</keyword>
<organism evidence="11 12">
    <name type="scientific">bacterium (Candidatus Blackallbacteria) CG17_big_fil_post_rev_8_21_14_2_50_48_46</name>
    <dbReference type="NCBI Taxonomy" id="2014261"/>
    <lineage>
        <taxon>Bacteria</taxon>
        <taxon>Candidatus Blackallbacteria</taxon>
    </lineage>
</organism>
<keyword evidence="5" id="KW-0949">S-adenosyl-L-methionine</keyword>
<evidence type="ECO:0000256" key="2">
    <source>
        <dbReference type="ARBA" id="ARBA00022603"/>
    </source>
</evidence>
<comment type="caution">
    <text evidence="11">The sequence shown here is derived from an EMBL/GenBank/DDBJ whole genome shotgun (WGS) entry which is preliminary data.</text>
</comment>
<keyword evidence="9" id="KW-0511">Multifunctional enzyme</keyword>
<dbReference type="SUPFAM" id="SSF54373">
    <property type="entry name" value="FAD-linked reductases, C-terminal domain"/>
    <property type="match status" value="1"/>
</dbReference>
<dbReference type="GO" id="GO:0008168">
    <property type="term" value="F:methyltransferase activity"/>
    <property type="evidence" value="ECO:0007669"/>
    <property type="project" value="UniProtKB-KW"/>
</dbReference>
<reference evidence="11 12" key="1">
    <citation type="submission" date="2017-09" db="EMBL/GenBank/DDBJ databases">
        <title>Depth-based differentiation of microbial function through sediment-hosted aquifers and enrichment of novel symbionts in the deep terrestrial subsurface.</title>
        <authorList>
            <person name="Probst A.J."/>
            <person name="Ladd B."/>
            <person name="Jarett J.K."/>
            <person name="Geller-Mcgrath D.E."/>
            <person name="Sieber C.M."/>
            <person name="Emerson J.B."/>
            <person name="Anantharaman K."/>
            <person name="Thomas B.C."/>
            <person name="Malmstrom R."/>
            <person name="Stieglmeier M."/>
            <person name="Klingl A."/>
            <person name="Woyke T."/>
            <person name="Ryan C.M."/>
            <person name="Banfield J.F."/>
        </authorList>
    </citation>
    <scope>NUCLEOTIDE SEQUENCE [LARGE SCALE GENOMIC DNA]</scope>
    <source>
        <strain evidence="11">CG17_big_fil_post_rev_8_21_14_2_50_48_46</strain>
    </source>
</reference>
<keyword evidence="7" id="KW-0274">FAD</keyword>
<feature type="domain" description="FAD dependent oxidoreductase" evidence="10">
    <location>
        <begin position="4"/>
        <end position="341"/>
    </location>
</feature>
<evidence type="ECO:0000256" key="3">
    <source>
        <dbReference type="ARBA" id="ARBA00022630"/>
    </source>
</evidence>
<evidence type="ECO:0000256" key="5">
    <source>
        <dbReference type="ARBA" id="ARBA00022691"/>
    </source>
</evidence>
<evidence type="ECO:0000259" key="10">
    <source>
        <dbReference type="Pfam" id="PF01266"/>
    </source>
</evidence>
<gene>
    <name evidence="11" type="ORF">COW36_24660</name>
</gene>
<dbReference type="Pfam" id="PF01266">
    <property type="entry name" value="DAO"/>
    <property type="match status" value="1"/>
</dbReference>
<dbReference type="GO" id="GO:0005737">
    <property type="term" value="C:cytoplasm"/>
    <property type="evidence" value="ECO:0007669"/>
    <property type="project" value="TreeGrafter"/>
</dbReference>
<dbReference type="PANTHER" id="PTHR13847">
    <property type="entry name" value="SARCOSINE DEHYDROGENASE-RELATED"/>
    <property type="match status" value="1"/>
</dbReference>
<name>A0A2M7FXA3_9BACT</name>
<evidence type="ECO:0000256" key="1">
    <source>
        <dbReference type="ARBA" id="ARBA00022490"/>
    </source>
</evidence>
<dbReference type="SUPFAM" id="SSF51905">
    <property type="entry name" value="FAD/NAD(P)-binding domain"/>
    <property type="match status" value="1"/>
</dbReference>
<accession>A0A2M7FXA3</accession>
<protein>
    <recommendedName>
        <fullName evidence="10">FAD dependent oxidoreductase domain-containing protein</fullName>
    </recommendedName>
</protein>
<dbReference type="Gene3D" id="3.50.50.60">
    <property type="entry name" value="FAD/NAD(P)-binding domain"/>
    <property type="match status" value="1"/>
</dbReference>
<dbReference type="PANTHER" id="PTHR13847:SF283">
    <property type="entry name" value="TRNA 5-METHYLAMINOMETHYL-2-THIOURIDINE BIOSYNTHESIS BIFUNCTIONAL PROTEIN MNMC"/>
    <property type="match status" value="1"/>
</dbReference>
<evidence type="ECO:0000256" key="8">
    <source>
        <dbReference type="ARBA" id="ARBA00023002"/>
    </source>
</evidence>
<dbReference type="GO" id="GO:0032259">
    <property type="term" value="P:methylation"/>
    <property type="evidence" value="ECO:0007669"/>
    <property type="project" value="UniProtKB-KW"/>
</dbReference>
<dbReference type="EMBL" id="PFFQ01000066">
    <property type="protein sequence ID" value="PIW13861.1"/>
    <property type="molecule type" value="Genomic_DNA"/>
</dbReference>
<dbReference type="Gene3D" id="3.30.9.10">
    <property type="entry name" value="D-Amino Acid Oxidase, subunit A, domain 2"/>
    <property type="match status" value="1"/>
</dbReference>
<evidence type="ECO:0000256" key="6">
    <source>
        <dbReference type="ARBA" id="ARBA00022694"/>
    </source>
</evidence>
<evidence type="ECO:0000256" key="7">
    <source>
        <dbReference type="ARBA" id="ARBA00022827"/>
    </source>
</evidence>
<dbReference type="GO" id="GO:0016491">
    <property type="term" value="F:oxidoreductase activity"/>
    <property type="evidence" value="ECO:0007669"/>
    <property type="project" value="UniProtKB-KW"/>
</dbReference>
<evidence type="ECO:0000313" key="11">
    <source>
        <dbReference type="EMBL" id="PIW13861.1"/>
    </source>
</evidence>